<dbReference type="Proteomes" id="UP000824005">
    <property type="component" value="Unassembled WGS sequence"/>
</dbReference>
<feature type="domain" description="Putative regulatory protein FmdB zinc ribbon" evidence="2">
    <location>
        <begin position="1"/>
        <end position="41"/>
    </location>
</feature>
<name>A0A9D2C9N0_9MICO</name>
<dbReference type="PANTHER" id="PTHR34404:SF2">
    <property type="entry name" value="CONSERVED SERINE RICH PROTEIN"/>
    <property type="match status" value="1"/>
</dbReference>
<protein>
    <submittedName>
        <fullName evidence="3">FmdB family transcriptional regulator</fullName>
    </submittedName>
</protein>
<dbReference type="EMBL" id="DXDC01000431">
    <property type="protein sequence ID" value="HIY67411.1"/>
    <property type="molecule type" value="Genomic_DNA"/>
</dbReference>
<dbReference type="Pfam" id="PF09723">
    <property type="entry name" value="Zn_ribbon_8"/>
    <property type="match status" value="1"/>
</dbReference>
<dbReference type="AlphaFoldDB" id="A0A9D2C9N0"/>
<comment type="caution">
    <text evidence="3">The sequence shown here is derived from an EMBL/GenBank/DDBJ whole genome shotgun (WGS) entry which is preliminary data.</text>
</comment>
<feature type="compositionally biased region" description="Low complexity" evidence="1">
    <location>
        <begin position="58"/>
        <end position="104"/>
    </location>
</feature>
<accession>A0A9D2C9N0</accession>
<dbReference type="NCBIfam" id="TIGR02605">
    <property type="entry name" value="CxxC_CxxC_SSSS"/>
    <property type="match status" value="1"/>
</dbReference>
<gene>
    <name evidence="3" type="ORF">H9830_14180</name>
</gene>
<dbReference type="InterPro" id="IPR013429">
    <property type="entry name" value="Regulatory_FmdB_Zinc_ribbon"/>
</dbReference>
<sequence>MPIYAYSCRDCGRSFDIRQEFSDASLTVCDACGGTLRKQFGSIGVTFNGPGFYRTDSRPSSTSSTKPTKNESSSGASGSSDSSTATSTKTAASATSSSGSTGSE</sequence>
<evidence type="ECO:0000313" key="4">
    <source>
        <dbReference type="Proteomes" id="UP000824005"/>
    </source>
</evidence>
<reference evidence="3" key="2">
    <citation type="submission" date="2021-04" db="EMBL/GenBank/DDBJ databases">
        <authorList>
            <person name="Gilroy R."/>
        </authorList>
    </citation>
    <scope>NUCLEOTIDE SEQUENCE</scope>
    <source>
        <strain evidence="3">ChiGjej1B1-98</strain>
    </source>
</reference>
<evidence type="ECO:0000313" key="3">
    <source>
        <dbReference type="EMBL" id="HIY67411.1"/>
    </source>
</evidence>
<feature type="region of interest" description="Disordered" evidence="1">
    <location>
        <begin position="48"/>
        <end position="104"/>
    </location>
</feature>
<reference evidence="3" key="1">
    <citation type="journal article" date="2021" name="PeerJ">
        <title>Extensive microbial diversity within the chicken gut microbiome revealed by metagenomics and culture.</title>
        <authorList>
            <person name="Gilroy R."/>
            <person name="Ravi A."/>
            <person name="Getino M."/>
            <person name="Pursley I."/>
            <person name="Horton D.L."/>
            <person name="Alikhan N.F."/>
            <person name="Baker D."/>
            <person name="Gharbi K."/>
            <person name="Hall N."/>
            <person name="Watson M."/>
            <person name="Adriaenssens E.M."/>
            <person name="Foster-Nyarko E."/>
            <person name="Jarju S."/>
            <person name="Secka A."/>
            <person name="Antonio M."/>
            <person name="Oren A."/>
            <person name="Chaudhuri R.R."/>
            <person name="La Ragione R."/>
            <person name="Hildebrand F."/>
            <person name="Pallen M.J."/>
        </authorList>
    </citation>
    <scope>NUCLEOTIDE SEQUENCE</scope>
    <source>
        <strain evidence="3">ChiGjej1B1-98</strain>
    </source>
</reference>
<dbReference type="SMART" id="SM00834">
    <property type="entry name" value="CxxC_CXXC_SSSS"/>
    <property type="match status" value="1"/>
</dbReference>
<evidence type="ECO:0000259" key="2">
    <source>
        <dbReference type="SMART" id="SM00834"/>
    </source>
</evidence>
<proteinExistence type="predicted"/>
<dbReference type="PANTHER" id="PTHR34404">
    <property type="entry name" value="REGULATORY PROTEIN, FMDB FAMILY"/>
    <property type="match status" value="1"/>
</dbReference>
<evidence type="ECO:0000256" key="1">
    <source>
        <dbReference type="SAM" id="MobiDB-lite"/>
    </source>
</evidence>
<organism evidence="3 4">
    <name type="scientific">Candidatus Agrococcus pullicola</name>
    <dbReference type="NCBI Taxonomy" id="2838429"/>
    <lineage>
        <taxon>Bacteria</taxon>
        <taxon>Bacillati</taxon>
        <taxon>Actinomycetota</taxon>
        <taxon>Actinomycetes</taxon>
        <taxon>Micrococcales</taxon>
        <taxon>Microbacteriaceae</taxon>
        <taxon>Agrococcus</taxon>
    </lineage>
</organism>